<comment type="similarity">
    <text evidence="2">Belongs to the drug/metabolite transporter (DMT) superfamily. Plant drug/metabolite exporter (P-DME) (TC 2.A.7.4) family.</text>
</comment>
<evidence type="ECO:0000313" key="8">
    <source>
        <dbReference type="EMBL" id="KAG5594498.1"/>
    </source>
</evidence>
<dbReference type="InterPro" id="IPR000620">
    <property type="entry name" value="EamA_dom"/>
</dbReference>
<keyword evidence="9" id="KW-1185">Reference proteome</keyword>
<feature type="transmembrane region" description="Helical" evidence="6">
    <location>
        <begin position="99"/>
        <end position="117"/>
    </location>
</feature>
<keyword evidence="5 6" id="KW-0472">Membrane</keyword>
<comment type="caution">
    <text evidence="8">The sequence shown here is derived from an EMBL/GenBank/DDBJ whole genome shotgun (WGS) entry which is preliminary data.</text>
</comment>
<dbReference type="GO" id="GO:0022857">
    <property type="term" value="F:transmembrane transporter activity"/>
    <property type="evidence" value="ECO:0007669"/>
    <property type="project" value="InterPro"/>
</dbReference>
<comment type="subcellular location">
    <subcellularLocation>
        <location evidence="1">Membrane</location>
        <topology evidence="1">Multi-pass membrane protein</topology>
    </subcellularLocation>
</comment>
<dbReference type="OrthoDB" id="1728340at2759"/>
<feature type="transmembrane region" description="Helical" evidence="6">
    <location>
        <begin position="14"/>
        <end position="33"/>
    </location>
</feature>
<keyword evidence="3 6" id="KW-0812">Transmembrane</keyword>
<evidence type="ECO:0000256" key="4">
    <source>
        <dbReference type="ARBA" id="ARBA00022989"/>
    </source>
</evidence>
<name>A0A9J5Y3F6_SOLCO</name>
<feature type="transmembrane region" description="Helical" evidence="6">
    <location>
        <begin position="179"/>
        <end position="199"/>
    </location>
</feature>
<feature type="transmembrane region" description="Helical" evidence="6">
    <location>
        <begin position="148"/>
        <end position="167"/>
    </location>
</feature>
<accession>A0A9J5Y3F6</accession>
<proteinExistence type="inferred from homology"/>
<evidence type="ECO:0000256" key="1">
    <source>
        <dbReference type="ARBA" id="ARBA00004141"/>
    </source>
</evidence>
<evidence type="ECO:0000313" key="9">
    <source>
        <dbReference type="Proteomes" id="UP000824120"/>
    </source>
</evidence>
<sequence>MGKICDKVHGLKPIIMMVFIQIGYAGMTLLYKLASNDGMSLRILIAYRFLFAAATVFPLALYFDRKSRPKMTWMVMLLAFLSALFGLERLNLKTRGGQAKVLGTLIGIGGAMLLTFYKGMEIKTWSIKLDFKEHVAASQQNQKPYAHILGPILAICSCFSSALSLIFQAKISELYPCHFSSTALMSIMGALQAGVYAISTERDWTQWKLGWNLRLFAVLYAGVVASGLAIIFLMFCVRMRGPLFVSIFSPLMLVCVAIAGSLFLNEKLHLGSLLGGAIIICGLYMVLWGKKQEITRTSKWTPSINCEVYDQEDPIVPSNVIGIAPNFHPMNEMEQLPSQQVQKDKESIDLDSKAFSCGEEQDNFVWPIEVPLTGKICLPKSRCSVETVRKCQLLYYAYNYKKVDERGFKRKELEERTRIANAKASHSEGLASVMEAKMSELYPCHFSSTALMSIMGALQAGVYAISTERD</sequence>
<dbReference type="Proteomes" id="UP000824120">
    <property type="component" value="Chromosome 7"/>
</dbReference>
<feature type="transmembrane region" description="Helical" evidence="6">
    <location>
        <begin position="69"/>
        <end position="87"/>
    </location>
</feature>
<dbReference type="PANTHER" id="PTHR31218">
    <property type="entry name" value="WAT1-RELATED PROTEIN"/>
    <property type="match status" value="1"/>
</dbReference>
<dbReference type="Pfam" id="PF00892">
    <property type="entry name" value="EamA"/>
    <property type="match status" value="1"/>
</dbReference>
<evidence type="ECO:0000259" key="7">
    <source>
        <dbReference type="Pfam" id="PF00892"/>
    </source>
</evidence>
<dbReference type="AlphaFoldDB" id="A0A9J5Y3F6"/>
<dbReference type="InterPro" id="IPR030184">
    <property type="entry name" value="WAT1-related"/>
</dbReference>
<keyword evidence="4 6" id="KW-1133">Transmembrane helix</keyword>
<feature type="transmembrane region" description="Helical" evidence="6">
    <location>
        <begin position="211"/>
        <end position="236"/>
    </location>
</feature>
<organism evidence="8 9">
    <name type="scientific">Solanum commersonii</name>
    <name type="common">Commerson's wild potato</name>
    <name type="synonym">Commerson's nightshade</name>
    <dbReference type="NCBI Taxonomy" id="4109"/>
    <lineage>
        <taxon>Eukaryota</taxon>
        <taxon>Viridiplantae</taxon>
        <taxon>Streptophyta</taxon>
        <taxon>Embryophyta</taxon>
        <taxon>Tracheophyta</taxon>
        <taxon>Spermatophyta</taxon>
        <taxon>Magnoliopsida</taxon>
        <taxon>eudicotyledons</taxon>
        <taxon>Gunneridae</taxon>
        <taxon>Pentapetalae</taxon>
        <taxon>asterids</taxon>
        <taxon>lamiids</taxon>
        <taxon>Solanales</taxon>
        <taxon>Solanaceae</taxon>
        <taxon>Solanoideae</taxon>
        <taxon>Solaneae</taxon>
        <taxon>Solanum</taxon>
    </lineage>
</organism>
<feature type="transmembrane region" description="Helical" evidence="6">
    <location>
        <begin position="270"/>
        <end position="289"/>
    </location>
</feature>
<evidence type="ECO:0000256" key="5">
    <source>
        <dbReference type="ARBA" id="ARBA00023136"/>
    </source>
</evidence>
<evidence type="ECO:0000256" key="2">
    <source>
        <dbReference type="ARBA" id="ARBA00007635"/>
    </source>
</evidence>
<evidence type="ECO:0000256" key="6">
    <source>
        <dbReference type="SAM" id="Phobius"/>
    </source>
</evidence>
<feature type="domain" description="EamA" evidence="7">
    <location>
        <begin position="149"/>
        <end position="287"/>
    </location>
</feature>
<dbReference type="GO" id="GO:0016020">
    <property type="term" value="C:membrane"/>
    <property type="evidence" value="ECO:0007669"/>
    <property type="project" value="UniProtKB-SubCell"/>
</dbReference>
<evidence type="ECO:0000256" key="3">
    <source>
        <dbReference type="ARBA" id="ARBA00022692"/>
    </source>
</evidence>
<dbReference type="SUPFAM" id="SSF103481">
    <property type="entry name" value="Multidrug resistance efflux transporter EmrE"/>
    <property type="match status" value="1"/>
</dbReference>
<dbReference type="EMBL" id="JACXVP010000007">
    <property type="protein sequence ID" value="KAG5594498.1"/>
    <property type="molecule type" value="Genomic_DNA"/>
</dbReference>
<reference evidence="8 9" key="1">
    <citation type="submission" date="2020-09" db="EMBL/GenBank/DDBJ databases">
        <title>De no assembly of potato wild relative species, Solanum commersonii.</title>
        <authorList>
            <person name="Cho K."/>
        </authorList>
    </citation>
    <scope>NUCLEOTIDE SEQUENCE [LARGE SCALE GENOMIC DNA]</scope>
    <source>
        <strain evidence="8">LZ3.2</strain>
        <tissue evidence="8">Leaf</tissue>
    </source>
</reference>
<gene>
    <name evidence="8" type="ORF">H5410_035730</name>
</gene>
<dbReference type="InterPro" id="IPR037185">
    <property type="entry name" value="EmrE-like"/>
</dbReference>
<protein>
    <recommendedName>
        <fullName evidence="7">EamA domain-containing protein</fullName>
    </recommendedName>
</protein>
<feature type="transmembrane region" description="Helical" evidence="6">
    <location>
        <begin position="243"/>
        <end position="264"/>
    </location>
</feature>
<feature type="transmembrane region" description="Helical" evidence="6">
    <location>
        <begin position="45"/>
        <end position="63"/>
    </location>
</feature>